<organism evidence="2 3">
    <name type="scientific">Capillimicrobium parvum</name>
    <dbReference type="NCBI Taxonomy" id="2884022"/>
    <lineage>
        <taxon>Bacteria</taxon>
        <taxon>Bacillati</taxon>
        <taxon>Actinomycetota</taxon>
        <taxon>Thermoleophilia</taxon>
        <taxon>Solirubrobacterales</taxon>
        <taxon>Capillimicrobiaceae</taxon>
        <taxon>Capillimicrobium</taxon>
    </lineage>
</organism>
<dbReference type="AlphaFoldDB" id="A0A9E6XYH4"/>
<evidence type="ECO:0000256" key="1">
    <source>
        <dbReference type="SAM" id="Phobius"/>
    </source>
</evidence>
<feature type="transmembrane region" description="Helical" evidence="1">
    <location>
        <begin position="146"/>
        <end position="163"/>
    </location>
</feature>
<reference evidence="2" key="1">
    <citation type="journal article" date="2022" name="Int. J. Syst. Evol. Microbiol.">
        <title>Pseudomonas aegrilactucae sp. nov. and Pseudomonas morbosilactucae sp. nov., pathogens causing bacterial rot of lettuce in Japan.</title>
        <authorList>
            <person name="Sawada H."/>
            <person name="Fujikawa T."/>
            <person name="Satou M."/>
        </authorList>
    </citation>
    <scope>NUCLEOTIDE SEQUENCE</scope>
    <source>
        <strain evidence="2">0166_1</strain>
    </source>
</reference>
<gene>
    <name evidence="2" type="ORF">DSM104329_02988</name>
</gene>
<dbReference type="EMBL" id="CP087164">
    <property type="protein sequence ID" value="UGS36580.1"/>
    <property type="molecule type" value="Genomic_DNA"/>
</dbReference>
<keyword evidence="1" id="KW-0472">Membrane</keyword>
<accession>A0A9E6XYH4</accession>
<sequence length="164" mass="16617">MPTALSARALAVWAAMVVVGLLAVALGAGSAKLVAGIAAAVAATNALVEVWRADRAMRGPPPEDPGWWRHRELRAKSRARVWTLLAGSLTLAALARDDGAGPWQGVAIAAGVIGAALGAVVLIAVADARAQREHIPGILDTRVAQALGVVLIAASVAALGFGSW</sequence>
<dbReference type="RefSeq" id="WP_259310649.1">
    <property type="nucleotide sequence ID" value="NZ_CP087164.1"/>
</dbReference>
<feature type="transmembrane region" description="Helical" evidence="1">
    <location>
        <begin position="102"/>
        <end position="125"/>
    </location>
</feature>
<name>A0A9E6XYH4_9ACTN</name>
<dbReference type="Proteomes" id="UP001162834">
    <property type="component" value="Chromosome"/>
</dbReference>
<evidence type="ECO:0000313" key="3">
    <source>
        <dbReference type="Proteomes" id="UP001162834"/>
    </source>
</evidence>
<keyword evidence="3" id="KW-1185">Reference proteome</keyword>
<dbReference type="KEGG" id="sbae:DSM104329_02988"/>
<keyword evidence="1" id="KW-1133">Transmembrane helix</keyword>
<feature type="transmembrane region" description="Helical" evidence="1">
    <location>
        <begin position="7"/>
        <end position="27"/>
    </location>
</feature>
<proteinExistence type="predicted"/>
<keyword evidence="1" id="KW-0812">Transmembrane</keyword>
<protein>
    <submittedName>
        <fullName evidence="2">Uncharacterized protein</fullName>
    </submittedName>
</protein>
<evidence type="ECO:0000313" key="2">
    <source>
        <dbReference type="EMBL" id="UGS36580.1"/>
    </source>
</evidence>